<evidence type="ECO:0000313" key="2">
    <source>
        <dbReference type="Proteomes" id="UP001150569"/>
    </source>
</evidence>
<organism evidence="1 2">
    <name type="scientific">Tieghemiomyces parasiticus</name>
    <dbReference type="NCBI Taxonomy" id="78921"/>
    <lineage>
        <taxon>Eukaryota</taxon>
        <taxon>Fungi</taxon>
        <taxon>Fungi incertae sedis</taxon>
        <taxon>Zoopagomycota</taxon>
        <taxon>Kickxellomycotina</taxon>
        <taxon>Dimargaritomycetes</taxon>
        <taxon>Dimargaritales</taxon>
        <taxon>Dimargaritaceae</taxon>
        <taxon>Tieghemiomyces</taxon>
    </lineage>
</organism>
<dbReference type="Proteomes" id="UP001150569">
    <property type="component" value="Unassembled WGS sequence"/>
</dbReference>
<keyword evidence="2" id="KW-1185">Reference proteome</keyword>
<dbReference type="EMBL" id="JANBPT010000530">
    <property type="protein sequence ID" value="KAJ1917714.1"/>
    <property type="molecule type" value="Genomic_DNA"/>
</dbReference>
<evidence type="ECO:0000313" key="1">
    <source>
        <dbReference type="EMBL" id="KAJ1917714.1"/>
    </source>
</evidence>
<dbReference type="PANTHER" id="PTHR13554:SF10">
    <property type="entry name" value="26S PROTEASOME NON-ATPASE REGULATORY SUBUNIT 5"/>
    <property type="match status" value="1"/>
</dbReference>
<dbReference type="SUPFAM" id="SSF48371">
    <property type="entry name" value="ARM repeat"/>
    <property type="match status" value="1"/>
</dbReference>
<gene>
    <name evidence="1" type="ORF">IWQ60_007696</name>
</gene>
<reference evidence="1" key="1">
    <citation type="submission" date="2022-07" db="EMBL/GenBank/DDBJ databases">
        <title>Phylogenomic reconstructions and comparative analyses of Kickxellomycotina fungi.</title>
        <authorList>
            <person name="Reynolds N.K."/>
            <person name="Stajich J.E."/>
            <person name="Barry K."/>
            <person name="Grigoriev I.V."/>
            <person name="Crous P."/>
            <person name="Smith M.E."/>
        </authorList>
    </citation>
    <scope>NUCLEOTIDE SEQUENCE</scope>
    <source>
        <strain evidence="1">RSA 861</strain>
    </source>
</reference>
<dbReference type="Pfam" id="PF10508">
    <property type="entry name" value="Proteasom_PSMB"/>
    <property type="match status" value="1"/>
</dbReference>
<dbReference type="PANTHER" id="PTHR13554">
    <property type="entry name" value="26S PROTEASOME NON-ATPASE REGULATORY SUBUNIT 5-RELATED"/>
    <property type="match status" value="1"/>
</dbReference>
<dbReference type="InterPro" id="IPR016024">
    <property type="entry name" value="ARM-type_fold"/>
</dbReference>
<dbReference type="AlphaFoldDB" id="A0A9W7ZVY8"/>
<dbReference type="InterPro" id="IPR019538">
    <property type="entry name" value="PSMD5"/>
</dbReference>
<dbReference type="OrthoDB" id="10250600at2759"/>
<dbReference type="GO" id="GO:0043248">
    <property type="term" value="P:proteasome assembly"/>
    <property type="evidence" value="ECO:0007669"/>
    <property type="project" value="InterPro"/>
</dbReference>
<sequence>MQNEPWKPIVQTLAGALGQMPDATVLDKVLRNLDALCQQFDANSRGPVYDSVRSFTLEYIPLPSVFALLTTEHTALIEKVVGLLERLLAPIRYPGLDADFTEYLIAGLQHPHPAVQALALDQLSKYQPEDNEFAGKYIPWVLLLLSSNHGQVVKAAQELLVKVARYPSNLEALLSTDNQEIIQPLLNDDTVRFRVFELFARIAQQSPVAFEACARSEVLLRLCQEARNPDLICRLSALEVFDELAATPAGHRFLYNHDVYTAYADILRAIHDDDVSTVLTQCSAVQFFAKLAGFPHVEFAALAAEFRLFEAMMHLLDSDNRQLKQCTVVAIGTLGSQVKGLTVMARESRLLPRLAEEYSDADADLAISCIRGLILIFGSGDDTQPAISEILAKLYTEIRDSRTITYWVQHAKRDMEEDMSQVCIGILGELARYAWGRQALSKNHDFMAYLFDRKANQTHTNKLAKYNLLAAILAADTLPDTPTVFDAGVHDLLTRYLREGPHYVPHEASVATQNL</sequence>
<dbReference type="Gene3D" id="1.25.10.10">
    <property type="entry name" value="Leucine-rich Repeat Variant"/>
    <property type="match status" value="1"/>
</dbReference>
<evidence type="ECO:0008006" key="3">
    <source>
        <dbReference type="Google" id="ProtNLM"/>
    </source>
</evidence>
<dbReference type="GO" id="GO:0005829">
    <property type="term" value="C:cytosol"/>
    <property type="evidence" value="ECO:0007669"/>
    <property type="project" value="TreeGrafter"/>
</dbReference>
<dbReference type="InterPro" id="IPR011989">
    <property type="entry name" value="ARM-like"/>
</dbReference>
<comment type="caution">
    <text evidence="1">The sequence shown here is derived from an EMBL/GenBank/DDBJ whole genome shotgun (WGS) entry which is preliminary data.</text>
</comment>
<name>A0A9W7ZVY8_9FUNG</name>
<protein>
    <recommendedName>
        <fullName evidence="3">26S proteasome non-ATPase regulatory subunit 5</fullName>
    </recommendedName>
</protein>
<accession>A0A9W7ZVY8</accession>
<proteinExistence type="predicted"/>